<evidence type="ECO:0000313" key="2">
    <source>
        <dbReference type="Proteomes" id="UP001163835"/>
    </source>
</evidence>
<dbReference type="Proteomes" id="UP001163835">
    <property type="component" value="Unassembled WGS sequence"/>
</dbReference>
<accession>A0ACC1U3C3</accession>
<sequence length="376" mass="41264">LHPEIRSVVGLTVAHAHKIYFSGPLIRRVEREPNGSKPHGPPTWEEVWAQLGGTTLSVWNMKEIQEASKLGKEVPPSYINMTDAFVQVLGSVTIPATPAQLAVPAQAAQRYTNVLTLNTAGSNLILFACPHTQSLISWAAALRLSAWEKSRLEEIYTAHLCRITLSGEDIPTTLVRGRLEGWVRIRIAGQTDWKLVWMTVSAGSEDELGRISSNNPNNLNNSNSPNSPNSNSNGNNTNANANASNNSNANEPPMVSMYTSPKPKDRKKPILTLPVVSQAFAVYPERPELISRSTLFKVEATFGTEDGAGSMRGREGWVLIMPQLEGGLSQAAEMLKWVIAFHDTFKLYGRPQAWSWDPRDPASLMFAYPVGPGKDV</sequence>
<proteinExistence type="predicted"/>
<evidence type="ECO:0000313" key="1">
    <source>
        <dbReference type="EMBL" id="KAJ3811505.1"/>
    </source>
</evidence>
<dbReference type="EMBL" id="MU795056">
    <property type="protein sequence ID" value="KAJ3811505.1"/>
    <property type="molecule type" value="Genomic_DNA"/>
</dbReference>
<keyword evidence="2" id="KW-1185">Reference proteome</keyword>
<comment type="caution">
    <text evidence="1">The sequence shown here is derived from an EMBL/GenBank/DDBJ whole genome shotgun (WGS) entry which is preliminary data.</text>
</comment>
<protein>
    <submittedName>
        <fullName evidence="1">Uncharacterized protein</fullName>
    </submittedName>
</protein>
<organism evidence="1 2">
    <name type="scientific">Lentinula aff. lateritia</name>
    <dbReference type="NCBI Taxonomy" id="2804960"/>
    <lineage>
        <taxon>Eukaryota</taxon>
        <taxon>Fungi</taxon>
        <taxon>Dikarya</taxon>
        <taxon>Basidiomycota</taxon>
        <taxon>Agaricomycotina</taxon>
        <taxon>Agaricomycetes</taxon>
        <taxon>Agaricomycetidae</taxon>
        <taxon>Agaricales</taxon>
        <taxon>Marasmiineae</taxon>
        <taxon>Omphalotaceae</taxon>
        <taxon>Lentinula</taxon>
    </lineage>
</organism>
<name>A0ACC1U3C3_9AGAR</name>
<feature type="non-terminal residue" evidence="1">
    <location>
        <position position="1"/>
    </location>
</feature>
<feature type="non-terminal residue" evidence="1">
    <location>
        <position position="376"/>
    </location>
</feature>
<reference evidence="1" key="1">
    <citation type="submission" date="2022-09" db="EMBL/GenBank/DDBJ databases">
        <title>A Global Phylogenomic Analysis of the Shiitake Genus Lentinula.</title>
        <authorList>
            <consortium name="DOE Joint Genome Institute"/>
            <person name="Sierra-Patev S."/>
            <person name="Min B."/>
            <person name="Naranjo-Ortiz M."/>
            <person name="Looney B."/>
            <person name="Konkel Z."/>
            <person name="Slot J.C."/>
            <person name="Sakamoto Y."/>
            <person name="Steenwyk J.L."/>
            <person name="Rokas A."/>
            <person name="Carro J."/>
            <person name="Camarero S."/>
            <person name="Ferreira P."/>
            <person name="Molpeceres G."/>
            <person name="Ruiz-Duenas F.J."/>
            <person name="Serrano A."/>
            <person name="Henrissat B."/>
            <person name="Drula E."/>
            <person name="Hughes K.W."/>
            <person name="Mata J.L."/>
            <person name="Ishikawa N.K."/>
            <person name="Vargas-Isla R."/>
            <person name="Ushijima S."/>
            <person name="Smith C.A."/>
            <person name="Ahrendt S."/>
            <person name="Andreopoulos W."/>
            <person name="He G."/>
            <person name="Labutti K."/>
            <person name="Lipzen A."/>
            <person name="Ng V."/>
            <person name="Riley R."/>
            <person name="Sandor L."/>
            <person name="Barry K."/>
            <person name="Martinez A.T."/>
            <person name="Xiao Y."/>
            <person name="Gibbons J.G."/>
            <person name="Terashima K."/>
            <person name="Grigoriev I.V."/>
            <person name="Hibbett D.S."/>
        </authorList>
    </citation>
    <scope>NUCLEOTIDE SEQUENCE</scope>
    <source>
        <strain evidence="1">TMI1499</strain>
    </source>
</reference>
<gene>
    <name evidence="1" type="ORF">F5876DRAFT_1350</name>
</gene>